<dbReference type="Gene3D" id="2.40.70.10">
    <property type="entry name" value="Acid Proteases"/>
    <property type="match status" value="1"/>
</dbReference>
<dbReference type="SUPFAM" id="SSF50630">
    <property type="entry name" value="Acid proteases"/>
    <property type="match status" value="1"/>
</dbReference>
<dbReference type="PANTHER" id="PTHR15503:SF45">
    <property type="entry name" value="RNA-DIRECTED DNA POLYMERASE HOMOLOG"/>
    <property type="match status" value="1"/>
</dbReference>
<dbReference type="PANTHER" id="PTHR15503">
    <property type="entry name" value="LDOC1 RELATED"/>
    <property type="match status" value="1"/>
</dbReference>
<dbReference type="KEGG" id="ghi:107895661"/>
<dbReference type="RefSeq" id="XP_016676397.1">
    <property type="nucleotide sequence ID" value="XM_016820908.1"/>
</dbReference>
<reference evidence="3" key="2">
    <citation type="submission" date="2025-08" db="UniProtKB">
        <authorList>
            <consortium name="RefSeq"/>
        </authorList>
    </citation>
    <scope>IDENTIFICATION</scope>
</reference>
<protein>
    <submittedName>
        <fullName evidence="3">Uncharacterized protein</fullName>
    </submittedName>
</protein>
<dbReference type="SUPFAM" id="SSF56672">
    <property type="entry name" value="DNA/RNA polymerases"/>
    <property type="match status" value="1"/>
</dbReference>
<accession>A0A1U8IEA0</accession>
<dbReference type="InterPro" id="IPR032567">
    <property type="entry name" value="RTL1-rel"/>
</dbReference>
<feature type="compositionally biased region" description="Basic and acidic residues" evidence="1">
    <location>
        <begin position="51"/>
        <end position="69"/>
    </location>
</feature>
<proteinExistence type="predicted"/>
<evidence type="ECO:0000256" key="1">
    <source>
        <dbReference type="SAM" id="MobiDB-lite"/>
    </source>
</evidence>
<dbReference type="GeneID" id="107895661"/>
<gene>
    <name evidence="3" type="primary">LOC107895661</name>
</gene>
<feature type="region of interest" description="Disordered" evidence="1">
    <location>
        <begin position="51"/>
        <end position="83"/>
    </location>
</feature>
<dbReference type="AlphaFoldDB" id="A0A1U8IEA0"/>
<evidence type="ECO:0000313" key="2">
    <source>
        <dbReference type="Proteomes" id="UP000818029"/>
    </source>
</evidence>
<dbReference type="Proteomes" id="UP000818029">
    <property type="component" value="Chromosome A10"/>
</dbReference>
<dbReference type="Pfam" id="PF08284">
    <property type="entry name" value="RVP_2"/>
    <property type="match status" value="1"/>
</dbReference>
<dbReference type="OrthoDB" id="849129at2759"/>
<dbReference type="PaxDb" id="3635-A0A1U8IEA0"/>
<dbReference type="InterPro" id="IPR043502">
    <property type="entry name" value="DNA/RNA_pol_sf"/>
</dbReference>
<dbReference type="STRING" id="3635.A0A1U8IEA0"/>
<dbReference type="CDD" id="cd00303">
    <property type="entry name" value="retropepsin_like"/>
    <property type="match status" value="1"/>
</dbReference>
<name>A0A1U8IEA0_GOSHI</name>
<sequence length="317" mass="35294">MDDLDCNTKQNLKGAVSLLEDEAYQWWLTVKEEGARFSILVVKAKVTEDVERAERQNRETDRGRSKKVWEPSSSARRPKKKAKVDGPIRPVIVFGPQSCAICGKLHQGACWVQMEACLRYGSLEDRIRPALVYAARCREDGDTPDVITGTFFILNVPCTALIDVGPTHSYVACTVSETLGVMVENTTTEVTILSPLGQSVRVNKLFKDVPLEIQGMIFLADLMEFPFGELDMILGMDWLVKHQVNLDCATKTIKDFSNVFLDELLGLPPNHEVDFGIELLSGTTPVPIAPFKMAPKELKAQIQELLDQGFIRPSVSP</sequence>
<keyword evidence="2" id="KW-1185">Reference proteome</keyword>
<reference evidence="2" key="1">
    <citation type="journal article" date="2020" name="Nat. Genet.">
        <title>Genomic diversifications of five Gossypium allopolyploid species and their impact on cotton improvement.</title>
        <authorList>
            <person name="Chen Z.J."/>
            <person name="Sreedasyam A."/>
            <person name="Ando A."/>
            <person name="Song Q."/>
            <person name="De Santiago L.M."/>
            <person name="Hulse-Kemp A.M."/>
            <person name="Ding M."/>
            <person name="Ye W."/>
            <person name="Kirkbride R.C."/>
            <person name="Jenkins J."/>
            <person name="Plott C."/>
            <person name="Lovell J."/>
            <person name="Lin Y.M."/>
            <person name="Vaughn R."/>
            <person name="Liu B."/>
            <person name="Simpson S."/>
            <person name="Scheffler B.E."/>
            <person name="Wen L."/>
            <person name="Saski C.A."/>
            <person name="Grover C.E."/>
            <person name="Hu G."/>
            <person name="Conover J.L."/>
            <person name="Carlson J.W."/>
            <person name="Shu S."/>
            <person name="Boston L.B."/>
            <person name="Williams M."/>
            <person name="Peterson D.G."/>
            <person name="McGee K."/>
            <person name="Jones D.C."/>
            <person name="Wendel J.F."/>
            <person name="Stelly D.M."/>
            <person name="Grimwood J."/>
            <person name="Schmutz J."/>
        </authorList>
    </citation>
    <scope>NUCLEOTIDE SEQUENCE [LARGE SCALE GENOMIC DNA]</scope>
    <source>
        <strain evidence="2">cv. TM-1</strain>
    </source>
</reference>
<dbReference type="Gene3D" id="3.10.10.10">
    <property type="entry name" value="HIV Type 1 Reverse Transcriptase, subunit A, domain 1"/>
    <property type="match status" value="1"/>
</dbReference>
<dbReference type="InterPro" id="IPR021109">
    <property type="entry name" value="Peptidase_aspartic_dom_sf"/>
</dbReference>
<organism evidence="2 3">
    <name type="scientific">Gossypium hirsutum</name>
    <name type="common">Upland cotton</name>
    <name type="synonym">Gossypium mexicanum</name>
    <dbReference type="NCBI Taxonomy" id="3635"/>
    <lineage>
        <taxon>Eukaryota</taxon>
        <taxon>Viridiplantae</taxon>
        <taxon>Streptophyta</taxon>
        <taxon>Embryophyta</taxon>
        <taxon>Tracheophyta</taxon>
        <taxon>Spermatophyta</taxon>
        <taxon>Magnoliopsida</taxon>
        <taxon>eudicotyledons</taxon>
        <taxon>Gunneridae</taxon>
        <taxon>Pentapetalae</taxon>
        <taxon>rosids</taxon>
        <taxon>malvids</taxon>
        <taxon>Malvales</taxon>
        <taxon>Malvaceae</taxon>
        <taxon>Malvoideae</taxon>
        <taxon>Gossypium</taxon>
    </lineage>
</organism>
<evidence type="ECO:0000313" key="3">
    <source>
        <dbReference type="RefSeq" id="XP_016676397.1"/>
    </source>
</evidence>